<evidence type="ECO:0000313" key="1">
    <source>
        <dbReference type="EMBL" id="MBP2018497.1"/>
    </source>
</evidence>
<dbReference type="EMBL" id="JAGGLG010000013">
    <property type="protein sequence ID" value="MBP2018497.1"/>
    <property type="molecule type" value="Genomic_DNA"/>
</dbReference>
<dbReference type="Proteomes" id="UP001519289">
    <property type="component" value="Unassembled WGS sequence"/>
</dbReference>
<reference evidence="1 2" key="1">
    <citation type="submission" date="2021-03" db="EMBL/GenBank/DDBJ databases">
        <title>Genomic Encyclopedia of Type Strains, Phase IV (KMG-IV): sequencing the most valuable type-strain genomes for metagenomic binning, comparative biology and taxonomic classification.</title>
        <authorList>
            <person name="Goeker M."/>
        </authorList>
    </citation>
    <scope>NUCLEOTIDE SEQUENCE [LARGE SCALE GENOMIC DNA]</scope>
    <source>
        <strain evidence="1 2">DSM 27138</strain>
    </source>
</reference>
<keyword evidence="2" id="KW-1185">Reference proteome</keyword>
<evidence type="ECO:0008006" key="3">
    <source>
        <dbReference type="Google" id="ProtNLM"/>
    </source>
</evidence>
<accession>A0ABS4JSI8</accession>
<evidence type="ECO:0000313" key="2">
    <source>
        <dbReference type="Proteomes" id="UP001519289"/>
    </source>
</evidence>
<organism evidence="1 2">
    <name type="scientific">Symbiobacterium terraclitae</name>
    <dbReference type="NCBI Taxonomy" id="557451"/>
    <lineage>
        <taxon>Bacteria</taxon>
        <taxon>Bacillati</taxon>
        <taxon>Bacillota</taxon>
        <taxon>Clostridia</taxon>
        <taxon>Eubacteriales</taxon>
        <taxon>Symbiobacteriaceae</taxon>
        <taxon>Symbiobacterium</taxon>
    </lineage>
</organism>
<dbReference type="RefSeq" id="WP_209466614.1">
    <property type="nucleotide sequence ID" value="NZ_JAGGLG010000013.1"/>
</dbReference>
<protein>
    <recommendedName>
        <fullName evidence="3">Peptidase MA-like domain-containing protein</fullName>
    </recommendedName>
</protein>
<sequence length="298" mass="33531">MPATLRMVDLSPRFLKFYELAESADPETRWRLWLEHYNIAAVPPTEEGRALARSLLEQNWHRYPEVMDRIRQGAAGFRPDPQQALDATAQALGFDQDLSILFVAFVGMLDRNAWAASMGEHTAVHFPIESFSEEEASVFLPHEFAHVLHDRLSGFPGGWLKSVATLLMQEGMAIWTSRAVAPGREEWHYLTLDGPAWVERCREREKQIFQGVLARLQEVSADALQTFTTRTGPAGLEREGYWAGYRAVGHLLDSGFTLAQLARMPEGEYTTRLEAALQVLTTSHACPNVTFKGDDGEE</sequence>
<proteinExistence type="predicted"/>
<comment type="caution">
    <text evidence="1">The sequence shown here is derived from an EMBL/GenBank/DDBJ whole genome shotgun (WGS) entry which is preliminary data.</text>
</comment>
<gene>
    <name evidence="1" type="ORF">J2Z79_001908</name>
</gene>
<name>A0ABS4JSI8_9FIRM</name>